<feature type="region of interest" description="Disordered" evidence="1">
    <location>
        <begin position="1"/>
        <end position="22"/>
    </location>
</feature>
<evidence type="ECO:0000256" key="1">
    <source>
        <dbReference type="SAM" id="MobiDB-lite"/>
    </source>
</evidence>
<keyword evidence="2" id="KW-0472">Membrane</keyword>
<comment type="caution">
    <text evidence="3">The sequence shown here is derived from an EMBL/GenBank/DDBJ whole genome shotgun (WGS) entry which is preliminary data.</text>
</comment>
<evidence type="ECO:0000313" key="3">
    <source>
        <dbReference type="EMBL" id="MFC0528796.1"/>
    </source>
</evidence>
<dbReference type="Proteomes" id="UP001589867">
    <property type="component" value="Unassembled WGS sequence"/>
</dbReference>
<name>A0ABV6M286_9ACTN</name>
<dbReference type="EMBL" id="JBHLUH010000021">
    <property type="protein sequence ID" value="MFC0528796.1"/>
    <property type="molecule type" value="Genomic_DNA"/>
</dbReference>
<keyword evidence="2" id="KW-0812">Transmembrane</keyword>
<keyword evidence="2" id="KW-1133">Transmembrane helix</keyword>
<accession>A0ABV6M286</accession>
<protein>
    <recommendedName>
        <fullName evidence="5">DUF4352 domain-containing protein</fullName>
    </recommendedName>
</protein>
<feature type="transmembrane region" description="Helical" evidence="2">
    <location>
        <begin position="29"/>
        <end position="55"/>
    </location>
</feature>
<reference evidence="3 4" key="1">
    <citation type="submission" date="2024-09" db="EMBL/GenBank/DDBJ databases">
        <authorList>
            <person name="Sun Q."/>
            <person name="Mori K."/>
        </authorList>
    </citation>
    <scope>NUCLEOTIDE SEQUENCE [LARGE SCALE GENOMIC DNA]</scope>
    <source>
        <strain evidence="3 4">TBRC 3947</strain>
    </source>
</reference>
<evidence type="ECO:0000256" key="2">
    <source>
        <dbReference type="SAM" id="Phobius"/>
    </source>
</evidence>
<feature type="compositionally biased region" description="Pro residues" evidence="1">
    <location>
        <begin position="1"/>
        <end position="20"/>
    </location>
</feature>
<keyword evidence="4" id="KW-1185">Reference proteome</keyword>
<organism evidence="3 4">
    <name type="scientific">Phytohabitans kaempferiae</name>
    <dbReference type="NCBI Taxonomy" id="1620943"/>
    <lineage>
        <taxon>Bacteria</taxon>
        <taxon>Bacillati</taxon>
        <taxon>Actinomycetota</taxon>
        <taxon>Actinomycetes</taxon>
        <taxon>Micromonosporales</taxon>
        <taxon>Micromonosporaceae</taxon>
    </lineage>
</organism>
<proteinExistence type="predicted"/>
<evidence type="ECO:0000313" key="4">
    <source>
        <dbReference type="Proteomes" id="UP001589867"/>
    </source>
</evidence>
<dbReference type="RefSeq" id="WP_377250839.1">
    <property type="nucleotide sequence ID" value="NZ_JBHLUH010000021.1"/>
</dbReference>
<evidence type="ECO:0008006" key="5">
    <source>
        <dbReference type="Google" id="ProtNLM"/>
    </source>
</evidence>
<gene>
    <name evidence="3" type="ORF">ACFFIA_14105</name>
</gene>
<sequence length="171" mass="18012">MSYGPPQPTRYHPVPPPPRQPRPRCRTGLVIGIVAAVVAVVVLGLGAAGVAAYVLTRQETAPTEPATDVALPSEADLLAAAKRYADAVNSGEEATAIALTCERSGGGLLWEEFGEENSTPGGSEYVLVTGAAEINGPRFEWPATVEIGFEGAGRLIPHPFDVRDGEWCVMF</sequence>